<dbReference type="EC" id="2.7.7.7" evidence="2"/>
<dbReference type="Gene3D" id="3.30.420.10">
    <property type="entry name" value="Ribonuclease H-like superfamily/Ribonuclease H"/>
    <property type="match status" value="1"/>
</dbReference>
<keyword evidence="14" id="KW-1185">Reference proteome</keyword>
<evidence type="ECO:0000256" key="1">
    <source>
        <dbReference type="ARBA" id="ARBA00005755"/>
    </source>
</evidence>
<keyword evidence="4" id="KW-0548">Nucleotidyltransferase</keyword>
<proteinExistence type="inferred from homology"/>
<dbReference type="GO" id="GO:0006260">
    <property type="term" value="P:DNA replication"/>
    <property type="evidence" value="ECO:0007669"/>
    <property type="project" value="UniProtKB-KW"/>
</dbReference>
<dbReference type="Gene3D" id="4.10.80.20">
    <property type="entry name" value="DNA polymerase, domain 5"/>
    <property type="match status" value="1"/>
</dbReference>
<dbReference type="GO" id="GO:0003677">
    <property type="term" value="F:DNA binding"/>
    <property type="evidence" value="ECO:0007669"/>
    <property type="project" value="UniProtKB-KW"/>
</dbReference>
<comment type="catalytic activity">
    <reaction evidence="11">
        <text>DNA(n) + a 2'-deoxyribonucleoside 5'-triphosphate = DNA(n+1) + diphosphate</text>
        <dbReference type="Rhea" id="RHEA:22508"/>
        <dbReference type="Rhea" id="RHEA-COMP:17339"/>
        <dbReference type="Rhea" id="RHEA-COMP:17340"/>
        <dbReference type="ChEBI" id="CHEBI:33019"/>
        <dbReference type="ChEBI" id="CHEBI:61560"/>
        <dbReference type="ChEBI" id="CHEBI:173112"/>
        <dbReference type="EC" id="2.7.7.7"/>
    </reaction>
</comment>
<dbReference type="EMBL" id="OM638104">
    <property type="protein sequence ID" value="UNY47187.1"/>
    <property type="molecule type" value="Genomic_DNA"/>
</dbReference>
<dbReference type="GO" id="GO:0003887">
    <property type="term" value="F:DNA-directed DNA polymerase activity"/>
    <property type="evidence" value="ECO:0007669"/>
    <property type="project" value="UniProtKB-KW"/>
</dbReference>
<evidence type="ECO:0000256" key="5">
    <source>
        <dbReference type="ARBA" id="ARBA00022705"/>
    </source>
</evidence>
<evidence type="ECO:0000256" key="11">
    <source>
        <dbReference type="ARBA" id="ARBA00049244"/>
    </source>
</evidence>
<evidence type="ECO:0000256" key="7">
    <source>
        <dbReference type="ARBA" id="ARBA00022801"/>
    </source>
</evidence>
<evidence type="ECO:0000313" key="13">
    <source>
        <dbReference type="EMBL" id="UNY47187.1"/>
    </source>
</evidence>
<dbReference type="Pfam" id="PF03175">
    <property type="entry name" value="DNA_pol_B_2"/>
    <property type="match status" value="1"/>
</dbReference>
<dbReference type="Gene3D" id="3.90.1600.10">
    <property type="entry name" value="Palm domain of DNA polymerase"/>
    <property type="match status" value="1"/>
</dbReference>
<dbReference type="GO" id="GO:0000166">
    <property type="term" value="F:nucleotide binding"/>
    <property type="evidence" value="ECO:0007669"/>
    <property type="project" value="InterPro"/>
</dbReference>
<protein>
    <recommendedName>
        <fullName evidence="2">DNA-directed DNA polymerase</fullName>
        <ecNumber evidence="2">2.7.7.7</ecNumber>
    </recommendedName>
</protein>
<name>A0AAE9G5L3_9CAUD</name>
<evidence type="ECO:0000256" key="8">
    <source>
        <dbReference type="ARBA" id="ARBA00022932"/>
    </source>
</evidence>
<dbReference type="InterPro" id="IPR023211">
    <property type="entry name" value="DNA_pol_palm_dom_sf"/>
</dbReference>
<keyword evidence="9" id="KW-1194">Viral DNA replication</keyword>
<keyword evidence="8" id="KW-0239">DNA-directed DNA polymerase</keyword>
<evidence type="ECO:0000256" key="10">
    <source>
        <dbReference type="ARBA" id="ARBA00023125"/>
    </source>
</evidence>
<accession>A0AAE9G5L3</accession>
<dbReference type="GO" id="GO:0039693">
    <property type="term" value="P:viral DNA genome replication"/>
    <property type="evidence" value="ECO:0007669"/>
    <property type="project" value="UniProtKB-KW"/>
</dbReference>
<evidence type="ECO:0000256" key="3">
    <source>
        <dbReference type="ARBA" id="ARBA00022679"/>
    </source>
</evidence>
<dbReference type="InterPro" id="IPR043502">
    <property type="entry name" value="DNA/RNA_pol_sf"/>
</dbReference>
<dbReference type="InterPro" id="IPR012337">
    <property type="entry name" value="RNaseH-like_sf"/>
</dbReference>
<comment type="similarity">
    <text evidence="1">Belongs to the DNA polymerase type-B family.</text>
</comment>
<evidence type="ECO:0000256" key="2">
    <source>
        <dbReference type="ARBA" id="ARBA00012417"/>
    </source>
</evidence>
<evidence type="ECO:0000256" key="9">
    <source>
        <dbReference type="ARBA" id="ARBA00023109"/>
    </source>
</evidence>
<keyword evidence="3" id="KW-0808">Transferase</keyword>
<organism evidence="13 14">
    <name type="scientific">Clostridium phage LPCPA6</name>
    <dbReference type="NCBI Taxonomy" id="2924884"/>
    <lineage>
        <taxon>Viruses</taxon>
        <taxon>Duplodnaviria</taxon>
        <taxon>Heunggongvirae</taxon>
        <taxon>Uroviricota</taxon>
        <taxon>Caudoviricetes</taxon>
        <taxon>Guelinviridae</taxon>
        <taxon>Hzauvirus</taxon>
        <taxon>Hzauvirus LPCPA6</taxon>
    </lineage>
</organism>
<keyword evidence="6" id="KW-0540">Nuclease</keyword>
<dbReference type="InterPro" id="IPR004868">
    <property type="entry name" value="DNA-dir_DNA_pol_B_mt/vir"/>
</dbReference>
<evidence type="ECO:0000259" key="12">
    <source>
        <dbReference type="Pfam" id="PF03175"/>
    </source>
</evidence>
<keyword evidence="5" id="KW-0235">DNA replication</keyword>
<dbReference type="InterPro" id="IPR036397">
    <property type="entry name" value="RNaseH_sf"/>
</dbReference>
<gene>
    <name evidence="13" type="ORF">HHOHNEGG_00010</name>
</gene>
<sequence length="801" mass="93522">MILNKDYYLKNVNSQFEYLLSRVKEKVLVERKKEISEEQKALNKIKESIDNYIKFDEKLKQPKKLVKTKKYYSADLETTKEILENGELRTFAYACGFMEVNKKNLLIHSNNISDMVDNIINLPSIDSVMYFHNLTFDINFILCELLKRGFEPIIPNFNDIEEIKTVKQTGDNTIEKEVFITKEMDYKNKDIKENSFEYVFANGSFYELTLYLGEHEIKVKDKVKTVFKKVTFKDSLKLVPASLQELAEGYCNLDLAKDGIDHEKEREKGKEHILHHAEKIYYYEDIYALKEFIRIMVIEGIEIDGDTIKFNKMTSASFAFNQYKESLKDEYVNFIENGIEPSCPVFGEIFLELAWNNEGKKGHPSKEKIFRAIFPCLSAFQDAFVRESYFGGITMLNKKLLGDIKESSFVEEVRKINSSLGQYGVTYDENSMYPDKMKNCLLPYGRPKKFDGDYKKLDEEIKNKYPLYVQKIKVKYFKLKDRGIPMQQLRNSVNFNGREFIESNYNEKYDCYETYTLILTNVHLKDFFNNYEVDGIEYLGGFCFKGTHGLFSSFINKWYKIKQENSGVVKLVAKLILNSCYGKFASNPVRSFRHISLLENGILDINKYDFEGEEINYFENAIYTVMGSFITAYAREDLLNMLHQNFDRWLYCDTDSAHLLGFDDAKGDKLDVNNSGELGLWKRECYFTDSKFLGAKRYAENETKYKTDKSEVISKWGVKCCGLPRGVMANIDIESFDFIDPTINEEELYKSDNKNDYHFYKDAECTIKVKGIWQSKKKKSVIGGVIIQEQPYKLNSAFALR</sequence>
<evidence type="ECO:0000256" key="6">
    <source>
        <dbReference type="ARBA" id="ARBA00022722"/>
    </source>
</evidence>
<evidence type="ECO:0000256" key="4">
    <source>
        <dbReference type="ARBA" id="ARBA00022695"/>
    </source>
</evidence>
<reference evidence="13" key="1">
    <citation type="submission" date="2022-02" db="EMBL/GenBank/DDBJ databases">
        <authorList>
            <person name="Tian F."/>
            <person name="Li J."/>
            <person name="Li F."/>
            <person name="Tong Y."/>
        </authorList>
    </citation>
    <scope>NUCLEOTIDE SEQUENCE</scope>
</reference>
<dbReference type="GO" id="GO:0004518">
    <property type="term" value="F:nuclease activity"/>
    <property type="evidence" value="ECO:0007669"/>
    <property type="project" value="UniProtKB-KW"/>
</dbReference>
<feature type="domain" description="DNA-directed DNA polymerase family B mitochondria/virus" evidence="12">
    <location>
        <begin position="264"/>
        <end position="666"/>
    </location>
</feature>
<keyword evidence="10" id="KW-0238">DNA-binding</keyword>
<keyword evidence="7" id="KW-0378">Hydrolase</keyword>
<dbReference type="Gene3D" id="3.30.1770.10">
    <property type="entry name" value="TPR 1 domain of DNA polymerase"/>
    <property type="match status" value="1"/>
</dbReference>
<dbReference type="Proteomes" id="UP000831594">
    <property type="component" value="Segment"/>
</dbReference>
<dbReference type="Gene3D" id="1.10.287.690">
    <property type="entry name" value="Helix hairpin bin"/>
    <property type="match status" value="1"/>
</dbReference>
<evidence type="ECO:0000313" key="14">
    <source>
        <dbReference type="Proteomes" id="UP000831594"/>
    </source>
</evidence>
<dbReference type="GO" id="GO:0016787">
    <property type="term" value="F:hydrolase activity"/>
    <property type="evidence" value="ECO:0007669"/>
    <property type="project" value="UniProtKB-KW"/>
</dbReference>
<dbReference type="SUPFAM" id="SSF53098">
    <property type="entry name" value="Ribonuclease H-like"/>
    <property type="match status" value="1"/>
</dbReference>
<dbReference type="SUPFAM" id="SSF56672">
    <property type="entry name" value="DNA/RNA polymerases"/>
    <property type="match status" value="1"/>
</dbReference>